<accession>A0A9Q3BM67</accession>
<feature type="compositionally biased region" description="Basic and acidic residues" evidence="1">
    <location>
        <begin position="130"/>
        <end position="141"/>
    </location>
</feature>
<comment type="caution">
    <text evidence="2">The sequence shown here is derived from an EMBL/GenBank/DDBJ whole genome shotgun (WGS) entry which is preliminary data.</text>
</comment>
<evidence type="ECO:0000313" key="2">
    <source>
        <dbReference type="EMBL" id="MBW0468496.1"/>
    </source>
</evidence>
<evidence type="ECO:0000256" key="1">
    <source>
        <dbReference type="SAM" id="MobiDB-lite"/>
    </source>
</evidence>
<keyword evidence="3" id="KW-1185">Reference proteome</keyword>
<protein>
    <submittedName>
        <fullName evidence="2">Uncharacterized protein</fullName>
    </submittedName>
</protein>
<dbReference type="AlphaFoldDB" id="A0A9Q3BM67"/>
<reference evidence="2" key="1">
    <citation type="submission" date="2021-03" db="EMBL/GenBank/DDBJ databases">
        <title>Draft genome sequence of rust myrtle Austropuccinia psidii MF-1, a brazilian biotype.</title>
        <authorList>
            <person name="Quecine M.C."/>
            <person name="Pachon D.M.R."/>
            <person name="Bonatelli M.L."/>
            <person name="Correr F.H."/>
            <person name="Franceschini L.M."/>
            <person name="Leite T.F."/>
            <person name="Margarido G.R.A."/>
            <person name="Almeida C.A."/>
            <person name="Ferrarezi J.A."/>
            <person name="Labate C.A."/>
        </authorList>
    </citation>
    <scope>NUCLEOTIDE SEQUENCE</scope>
    <source>
        <strain evidence="2">MF-1</strain>
    </source>
</reference>
<dbReference type="Proteomes" id="UP000765509">
    <property type="component" value="Unassembled WGS sequence"/>
</dbReference>
<feature type="region of interest" description="Disordered" evidence="1">
    <location>
        <begin position="114"/>
        <end position="141"/>
    </location>
</feature>
<feature type="compositionally biased region" description="Acidic residues" evidence="1">
    <location>
        <begin position="114"/>
        <end position="123"/>
    </location>
</feature>
<dbReference type="EMBL" id="AVOT02001880">
    <property type="protein sequence ID" value="MBW0468496.1"/>
    <property type="molecule type" value="Genomic_DNA"/>
</dbReference>
<name>A0A9Q3BM67_9BASI</name>
<evidence type="ECO:0000313" key="3">
    <source>
        <dbReference type="Proteomes" id="UP000765509"/>
    </source>
</evidence>
<sequence length="141" mass="16626">MKIQMRNHKLLTQLPGELYNEVKFMCSKSCTLDDIYDTFQYVSKTTDIEKFSPYKGNTVREKQSFRAENSKKTREKVTEVTKRENSCHNYGSKYYYYSCPKAKKKIYSIEQVPEEEIQAEDSESYSMGDSIRENSDDDKTQ</sequence>
<gene>
    <name evidence="2" type="ORF">O181_008211</name>
</gene>
<proteinExistence type="predicted"/>
<organism evidence="2 3">
    <name type="scientific">Austropuccinia psidii MF-1</name>
    <dbReference type="NCBI Taxonomy" id="1389203"/>
    <lineage>
        <taxon>Eukaryota</taxon>
        <taxon>Fungi</taxon>
        <taxon>Dikarya</taxon>
        <taxon>Basidiomycota</taxon>
        <taxon>Pucciniomycotina</taxon>
        <taxon>Pucciniomycetes</taxon>
        <taxon>Pucciniales</taxon>
        <taxon>Sphaerophragmiaceae</taxon>
        <taxon>Austropuccinia</taxon>
    </lineage>
</organism>